<organism evidence="2 3">
    <name type="scientific">Stephania yunnanensis</name>
    <dbReference type="NCBI Taxonomy" id="152371"/>
    <lineage>
        <taxon>Eukaryota</taxon>
        <taxon>Viridiplantae</taxon>
        <taxon>Streptophyta</taxon>
        <taxon>Embryophyta</taxon>
        <taxon>Tracheophyta</taxon>
        <taxon>Spermatophyta</taxon>
        <taxon>Magnoliopsida</taxon>
        <taxon>Ranunculales</taxon>
        <taxon>Menispermaceae</taxon>
        <taxon>Menispermoideae</taxon>
        <taxon>Cissampelideae</taxon>
        <taxon>Stephania</taxon>
    </lineage>
</organism>
<evidence type="ECO:0000256" key="1">
    <source>
        <dbReference type="SAM" id="SignalP"/>
    </source>
</evidence>
<comment type="caution">
    <text evidence="2">The sequence shown here is derived from an EMBL/GenBank/DDBJ whole genome shotgun (WGS) entry which is preliminary data.</text>
</comment>
<sequence>MLAALLPRRVFALHLAASLSLPRLCLAAPSLDFAVHSPLSPDLLAAALLPRSNKVPC</sequence>
<feature type="chain" id="PRO_5042827412" evidence="1">
    <location>
        <begin position="28"/>
        <end position="57"/>
    </location>
</feature>
<feature type="signal peptide" evidence="1">
    <location>
        <begin position="1"/>
        <end position="27"/>
    </location>
</feature>
<evidence type="ECO:0000313" key="2">
    <source>
        <dbReference type="EMBL" id="KAK9169910.1"/>
    </source>
</evidence>
<dbReference type="Proteomes" id="UP001420932">
    <property type="component" value="Unassembled WGS sequence"/>
</dbReference>
<dbReference type="AlphaFoldDB" id="A0AAP0LFU7"/>
<proteinExistence type="predicted"/>
<evidence type="ECO:0000313" key="3">
    <source>
        <dbReference type="Proteomes" id="UP001420932"/>
    </source>
</evidence>
<keyword evidence="3" id="KW-1185">Reference proteome</keyword>
<accession>A0AAP0LFU7</accession>
<reference evidence="2 3" key="1">
    <citation type="submission" date="2024-01" db="EMBL/GenBank/DDBJ databases">
        <title>Genome assemblies of Stephania.</title>
        <authorList>
            <person name="Yang L."/>
        </authorList>
    </citation>
    <scope>NUCLEOTIDE SEQUENCE [LARGE SCALE GENOMIC DNA]</scope>
    <source>
        <strain evidence="2">YNDBR</strain>
        <tissue evidence="2">Leaf</tissue>
    </source>
</reference>
<protein>
    <submittedName>
        <fullName evidence="2">Uncharacterized protein</fullName>
    </submittedName>
</protein>
<gene>
    <name evidence="2" type="ORF">Syun_002050</name>
</gene>
<dbReference type="EMBL" id="JBBNAF010000001">
    <property type="protein sequence ID" value="KAK9169910.1"/>
    <property type="molecule type" value="Genomic_DNA"/>
</dbReference>
<name>A0AAP0LFU7_9MAGN</name>
<keyword evidence="1" id="KW-0732">Signal</keyword>